<organism evidence="1 2">
    <name type="scientific">Dreissena polymorpha</name>
    <name type="common">Zebra mussel</name>
    <name type="synonym">Mytilus polymorpha</name>
    <dbReference type="NCBI Taxonomy" id="45954"/>
    <lineage>
        <taxon>Eukaryota</taxon>
        <taxon>Metazoa</taxon>
        <taxon>Spiralia</taxon>
        <taxon>Lophotrochozoa</taxon>
        <taxon>Mollusca</taxon>
        <taxon>Bivalvia</taxon>
        <taxon>Autobranchia</taxon>
        <taxon>Heteroconchia</taxon>
        <taxon>Euheterodonta</taxon>
        <taxon>Imparidentia</taxon>
        <taxon>Neoheterodontei</taxon>
        <taxon>Myida</taxon>
        <taxon>Dreissenoidea</taxon>
        <taxon>Dreissenidae</taxon>
        <taxon>Dreissena</taxon>
    </lineage>
</organism>
<reference evidence="1" key="1">
    <citation type="journal article" date="2019" name="bioRxiv">
        <title>The Genome of the Zebra Mussel, Dreissena polymorpha: A Resource for Invasive Species Research.</title>
        <authorList>
            <person name="McCartney M.A."/>
            <person name="Auch B."/>
            <person name="Kono T."/>
            <person name="Mallez S."/>
            <person name="Zhang Y."/>
            <person name="Obille A."/>
            <person name="Becker A."/>
            <person name="Abrahante J.E."/>
            <person name="Garbe J."/>
            <person name="Badalamenti J.P."/>
            <person name="Herman A."/>
            <person name="Mangelson H."/>
            <person name="Liachko I."/>
            <person name="Sullivan S."/>
            <person name="Sone E.D."/>
            <person name="Koren S."/>
            <person name="Silverstein K.A.T."/>
            <person name="Beckman K.B."/>
            <person name="Gohl D.M."/>
        </authorList>
    </citation>
    <scope>NUCLEOTIDE SEQUENCE</scope>
    <source>
        <strain evidence="1">Duluth1</strain>
        <tissue evidence="1">Whole animal</tissue>
    </source>
</reference>
<dbReference type="Proteomes" id="UP000828390">
    <property type="component" value="Unassembled WGS sequence"/>
</dbReference>
<keyword evidence="2" id="KW-1185">Reference proteome</keyword>
<evidence type="ECO:0000313" key="1">
    <source>
        <dbReference type="EMBL" id="KAH3691984.1"/>
    </source>
</evidence>
<gene>
    <name evidence="1" type="ORF">DPMN_191399</name>
</gene>
<comment type="caution">
    <text evidence="1">The sequence shown here is derived from an EMBL/GenBank/DDBJ whole genome shotgun (WGS) entry which is preliminary data.</text>
</comment>
<name>A0A9D4BE70_DREPO</name>
<accession>A0A9D4BE70</accession>
<dbReference type="AlphaFoldDB" id="A0A9D4BE70"/>
<protein>
    <submittedName>
        <fullName evidence="1">Uncharacterized protein</fullName>
    </submittedName>
</protein>
<reference evidence="1" key="2">
    <citation type="submission" date="2020-11" db="EMBL/GenBank/DDBJ databases">
        <authorList>
            <person name="McCartney M.A."/>
            <person name="Auch B."/>
            <person name="Kono T."/>
            <person name="Mallez S."/>
            <person name="Becker A."/>
            <person name="Gohl D.M."/>
            <person name="Silverstein K.A.T."/>
            <person name="Koren S."/>
            <person name="Bechman K.B."/>
            <person name="Herman A."/>
            <person name="Abrahante J.E."/>
            <person name="Garbe J."/>
        </authorList>
    </citation>
    <scope>NUCLEOTIDE SEQUENCE</scope>
    <source>
        <strain evidence="1">Duluth1</strain>
        <tissue evidence="1">Whole animal</tissue>
    </source>
</reference>
<dbReference type="EMBL" id="JAIWYP010000027">
    <property type="protein sequence ID" value="KAH3691984.1"/>
    <property type="molecule type" value="Genomic_DNA"/>
</dbReference>
<sequence length="67" mass="7438">MLQEKVWNACHQMISPPFDVVGIAAGEHCIHLLLTSALVLRMLCQRVQDPGNSASDRVVVCDKCFEL</sequence>
<proteinExistence type="predicted"/>
<evidence type="ECO:0000313" key="2">
    <source>
        <dbReference type="Proteomes" id="UP000828390"/>
    </source>
</evidence>